<comment type="cofactor">
    <cofactor evidence="6">
        <name>Zn(2+)</name>
        <dbReference type="ChEBI" id="CHEBI:29105"/>
    </cofactor>
    <text evidence="6">Binds 1 zinc ion.</text>
</comment>
<keyword evidence="4 6" id="KW-0862">Zinc</keyword>
<comment type="function">
    <text evidence="6">Has oligopeptidase activity and degrades a variety of small bioactive peptides.</text>
</comment>
<dbReference type="STRING" id="696281.Desru_1184"/>
<dbReference type="GO" id="GO:0006508">
    <property type="term" value="P:proteolysis"/>
    <property type="evidence" value="ECO:0007669"/>
    <property type="project" value="UniProtKB-KW"/>
</dbReference>
<evidence type="ECO:0000259" key="7">
    <source>
        <dbReference type="Pfam" id="PF01432"/>
    </source>
</evidence>
<reference evidence="9 10" key="2">
    <citation type="journal article" date="2012" name="Stand. Genomic Sci.">
        <title>Complete genome sequence of the sulfate-reducing firmicute Desulfotomaculum ruminis type strain (DL(T)).</title>
        <authorList>
            <person name="Spring S."/>
            <person name="Visser M."/>
            <person name="Lu M."/>
            <person name="Copeland A."/>
            <person name="Lapidus A."/>
            <person name="Lucas S."/>
            <person name="Cheng J.F."/>
            <person name="Han C."/>
            <person name="Tapia R."/>
            <person name="Goodwin L.A."/>
            <person name="Pitluck S."/>
            <person name="Ivanova N."/>
            <person name="Land M."/>
            <person name="Hauser L."/>
            <person name="Larimer F."/>
            <person name="Rohde M."/>
            <person name="Goker M."/>
            <person name="Detter J.C."/>
            <person name="Kyrpides N.C."/>
            <person name="Woyke T."/>
            <person name="Schaap P.J."/>
            <person name="Plugge C.M."/>
            <person name="Muyzer G."/>
            <person name="Kuever J."/>
            <person name="Pereira I.A."/>
            <person name="Parshina S.N."/>
            <person name="Bernier-Latmani R."/>
            <person name="Stams A.J."/>
            <person name="Klenk H.P."/>
        </authorList>
    </citation>
    <scope>NUCLEOTIDE SEQUENCE [LARGE SCALE GENOMIC DNA]</scope>
    <source>
        <strain evidence="10">ATCC 23193 / DSM 2154 / NCIB 8452 / DL</strain>
    </source>
</reference>
<dbReference type="InterPro" id="IPR001567">
    <property type="entry name" value="Pept_M3A_M3B_dom"/>
</dbReference>
<dbReference type="PANTHER" id="PTHR11804">
    <property type="entry name" value="PROTEASE M3 THIMET OLIGOPEPTIDASE-RELATED"/>
    <property type="match status" value="1"/>
</dbReference>
<evidence type="ECO:0000313" key="9">
    <source>
        <dbReference type="EMBL" id="AEG59459.1"/>
    </source>
</evidence>
<dbReference type="InterPro" id="IPR042088">
    <property type="entry name" value="OligoPept_F_C"/>
</dbReference>
<dbReference type="Pfam" id="PF01432">
    <property type="entry name" value="Peptidase_M3"/>
    <property type="match status" value="1"/>
</dbReference>
<evidence type="ECO:0000256" key="1">
    <source>
        <dbReference type="ARBA" id="ARBA00022670"/>
    </source>
</evidence>
<evidence type="ECO:0000256" key="3">
    <source>
        <dbReference type="ARBA" id="ARBA00022801"/>
    </source>
</evidence>
<feature type="domain" description="Oligopeptidase F N-terminal" evidence="8">
    <location>
        <begin position="114"/>
        <end position="182"/>
    </location>
</feature>
<dbReference type="Pfam" id="PF08439">
    <property type="entry name" value="Peptidase_M3_N"/>
    <property type="match status" value="1"/>
</dbReference>
<dbReference type="GO" id="GO:0006518">
    <property type="term" value="P:peptide metabolic process"/>
    <property type="evidence" value="ECO:0007669"/>
    <property type="project" value="TreeGrafter"/>
</dbReference>
<dbReference type="GO" id="GO:0004222">
    <property type="term" value="F:metalloendopeptidase activity"/>
    <property type="evidence" value="ECO:0007669"/>
    <property type="project" value="UniProtKB-UniRule"/>
</dbReference>
<name>F6DN01_DESRL</name>
<accession>F6DN01</accession>
<keyword evidence="5 6" id="KW-0482">Metalloprotease</keyword>
<dbReference type="InterPro" id="IPR045090">
    <property type="entry name" value="Pept_M3A_M3B"/>
</dbReference>
<dbReference type="eggNOG" id="COG1164">
    <property type="taxonomic scope" value="Bacteria"/>
</dbReference>
<evidence type="ECO:0000256" key="2">
    <source>
        <dbReference type="ARBA" id="ARBA00022723"/>
    </source>
</evidence>
<dbReference type="OrthoDB" id="9766487at2"/>
<evidence type="ECO:0000259" key="8">
    <source>
        <dbReference type="Pfam" id="PF08439"/>
    </source>
</evidence>
<evidence type="ECO:0000256" key="4">
    <source>
        <dbReference type="ARBA" id="ARBA00022833"/>
    </source>
</evidence>
<keyword evidence="1 6" id="KW-0645">Protease</keyword>
<dbReference type="InterPro" id="IPR013647">
    <property type="entry name" value="OligopepF_N_dom"/>
</dbReference>
<dbReference type="Gene3D" id="1.10.1370.20">
    <property type="entry name" value="Oligoendopeptidase f, C-terminal domain"/>
    <property type="match status" value="1"/>
</dbReference>
<dbReference type="EC" id="3.4.24.-" evidence="6"/>
<feature type="domain" description="Peptidase M3A/M3B catalytic" evidence="7">
    <location>
        <begin position="203"/>
        <end position="580"/>
    </location>
</feature>
<keyword evidence="10" id="KW-1185">Reference proteome</keyword>
<evidence type="ECO:0000256" key="6">
    <source>
        <dbReference type="RuleBase" id="RU368091"/>
    </source>
</evidence>
<dbReference type="Gene3D" id="1.10.287.830">
    <property type="entry name" value="putative peptidase helix hairpin domain like"/>
    <property type="match status" value="1"/>
</dbReference>
<organism evidence="9 10">
    <name type="scientific">Desulforamulus ruminis (strain ATCC 23193 / DSM 2154 / NCIMB 8452 / DL)</name>
    <name type="common">Desulfotomaculum ruminis</name>
    <dbReference type="NCBI Taxonomy" id="696281"/>
    <lineage>
        <taxon>Bacteria</taxon>
        <taxon>Bacillati</taxon>
        <taxon>Bacillota</taxon>
        <taxon>Clostridia</taxon>
        <taxon>Eubacteriales</taxon>
        <taxon>Peptococcaceae</taxon>
        <taxon>Desulforamulus</taxon>
    </lineage>
</organism>
<keyword evidence="3 6" id="KW-0378">Hydrolase</keyword>
<evidence type="ECO:0000313" key="10">
    <source>
        <dbReference type="Proteomes" id="UP000009234"/>
    </source>
</evidence>
<protein>
    <recommendedName>
        <fullName evidence="6">Oligopeptidase F</fullName>
        <ecNumber evidence="6">3.4.24.-</ecNumber>
    </recommendedName>
</protein>
<dbReference type="KEGG" id="dru:Desru_1184"/>
<dbReference type="RefSeq" id="WP_013841230.1">
    <property type="nucleotide sequence ID" value="NC_015589.1"/>
</dbReference>
<dbReference type="GO" id="GO:0046872">
    <property type="term" value="F:metal ion binding"/>
    <property type="evidence" value="ECO:0007669"/>
    <property type="project" value="UniProtKB-UniRule"/>
</dbReference>
<dbReference type="Gene3D" id="1.20.140.70">
    <property type="entry name" value="Oligopeptidase f, N-terminal domain"/>
    <property type="match status" value="1"/>
</dbReference>
<dbReference type="SUPFAM" id="SSF55486">
    <property type="entry name" value="Metalloproteases ('zincins'), catalytic domain"/>
    <property type="match status" value="1"/>
</dbReference>
<dbReference type="NCBIfam" id="TIGR00181">
    <property type="entry name" value="pepF"/>
    <property type="match status" value="1"/>
</dbReference>
<dbReference type="InterPro" id="IPR004438">
    <property type="entry name" value="Peptidase_M3B"/>
</dbReference>
<dbReference type="CDD" id="cd09608">
    <property type="entry name" value="M3B_PepF"/>
    <property type="match status" value="1"/>
</dbReference>
<sequence>MNSNIKNRDEIEDRYKWNLGAMYKSLEEVKQDMAKVQELLEQFKSYGGRLDNRETILEALLLQDQCDQLMEKCYTFAHMRLDQDNTNTESLALFDQVKTLYVFYSETFSFFIPELMKLDYAHLQSYGQEEKFQDYRHFIKEIGRNKEHILSESEERILSSFGELAGAPKSIFQILNNADLKFGTVTNEKNEPLELTHGRYQLFMQSGSRKVRQAAYNELYRVYTSFKNTIAQTLGNSVKKDCLWARLRKHNSALEASLFADNVSVSVYQQLIQAVHNNIGYLHKYIDFRRQVMKLPELHMYDLYVPLVTELNKEYSYEEAVETMYQGLSHLGETYLQDLKQGLENGWVDVFENKGKTSGAYSTGAYGSHPYILLNFNHTMNDVFTLAHEAGHAMHTYYSHRNQPYRNASYTIFLAEVASTLNENLLIHYLLGQTTQPKEKLFLLNYNLEQYRTTVYRQTMFAEFEKMIHERVEQGGSLTPDSLCEMYYDLNKFYYQGVVLDDEIAMEWARIPHFYNAFYVYKYATGFSAAVALANQILSGEPEARARYLEFLSSGGKDYPLELLKKAGVNMETPQPVEECLRTFGQRLEMAIQVPH</sequence>
<gene>
    <name evidence="9" type="ordered locus">Desru_1184</name>
</gene>
<dbReference type="EMBL" id="CP002780">
    <property type="protein sequence ID" value="AEG59459.1"/>
    <property type="molecule type" value="Genomic_DNA"/>
</dbReference>
<dbReference type="PANTHER" id="PTHR11804:SF84">
    <property type="entry name" value="SACCHAROLYSIN"/>
    <property type="match status" value="1"/>
</dbReference>
<reference evidence="10" key="1">
    <citation type="submission" date="2011-05" db="EMBL/GenBank/DDBJ databases">
        <title>Complete sequence of Desulfotomaculum ruminis DSM 2154.</title>
        <authorList>
            <person name="Lucas S."/>
            <person name="Copeland A."/>
            <person name="Lapidus A."/>
            <person name="Cheng J.-F."/>
            <person name="Goodwin L."/>
            <person name="Pitluck S."/>
            <person name="Lu M."/>
            <person name="Detter J.C."/>
            <person name="Han C."/>
            <person name="Tapia R."/>
            <person name="Land M."/>
            <person name="Hauser L."/>
            <person name="Kyrpides N."/>
            <person name="Ivanova N."/>
            <person name="Mikhailova N."/>
            <person name="Pagani I."/>
            <person name="Stams A.J.M."/>
            <person name="Plugge C.M."/>
            <person name="Muyzer G."/>
            <person name="Kuever J."/>
            <person name="Parshina S.N."/>
            <person name="Ivanova A.E."/>
            <person name="Nazina T.N."/>
            <person name="Brambilla E."/>
            <person name="Spring S."/>
            <person name="Klenk H.-P."/>
            <person name="Woyke T."/>
        </authorList>
    </citation>
    <scope>NUCLEOTIDE SEQUENCE [LARGE SCALE GENOMIC DNA]</scope>
    <source>
        <strain evidence="10">ATCC 23193 / DSM 2154 / NCIB 8452 / DL</strain>
    </source>
</reference>
<dbReference type="AlphaFoldDB" id="F6DN01"/>
<dbReference type="HOGENOM" id="CLU_021290_2_0_9"/>
<dbReference type="Proteomes" id="UP000009234">
    <property type="component" value="Chromosome"/>
</dbReference>
<evidence type="ECO:0000256" key="5">
    <source>
        <dbReference type="ARBA" id="ARBA00023049"/>
    </source>
</evidence>
<proteinExistence type="inferred from homology"/>
<comment type="similarity">
    <text evidence="6">Belongs to the peptidase M3B family.</text>
</comment>
<keyword evidence="2 6" id="KW-0479">Metal-binding</keyword>